<dbReference type="PANTHER" id="PTHR24024">
    <property type="entry name" value="PULMONARY SURFACTANT-ASSOCIATED PROTEIN A"/>
    <property type="match status" value="1"/>
</dbReference>
<dbReference type="Proteomes" id="UP001054945">
    <property type="component" value="Unassembled WGS sequence"/>
</dbReference>
<reference evidence="1 2" key="1">
    <citation type="submission" date="2021-06" db="EMBL/GenBank/DDBJ databases">
        <title>Caerostris extrusa draft genome.</title>
        <authorList>
            <person name="Kono N."/>
            <person name="Arakawa K."/>
        </authorList>
    </citation>
    <scope>NUCLEOTIDE SEQUENCE [LARGE SCALE GENOMIC DNA]</scope>
</reference>
<organism evidence="1 2">
    <name type="scientific">Caerostris extrusa</name>
    <name type="common">Bark spider</name>
    <name type="synonym">Caerostris bankana</name>
    <dbReference type="NCBI Taxonomy" id="172846"/>
    <lineage>
        <taxon>Eukaryota</taxon>
        <taxon>Metazoa</taxon>
        <taxon>Ecdysozoa</taxon>
        <taxon>Arthropoda</taxon>
        <taxon>Chelicerata</taxon>
        <taxon>Arachnida</taxon>
        <taxon>Araneae</taxon>
        <taxon>Araneomorphae</taxon>
        <taxon>Entelegynae</taxon>
        <taxon>Araneoidea</taxon>
        <taxon>Araneidae</taxon>
        <taxon>Caerostris</taxon>
    </lineage>
</organism>
<accession>A0AAV4XBW1</accession>
<comment type="caution">
    <text evidence="1">The sequence shown here is derived from an EMBL/GenBank/DDBJ whole genome shotgun (WGS) entry which is preliminary data.</text>
</comment>
<dbReference type="InterPro" id="IPR051077">
    <property type="entry name" value="Ca-dependent_lectin"/>
</dbReference>
<dbReference type="PANTHER" id="PTHR24024:SF18">
    <property type="entry name" value="SHORT-CHAIN COLLAGEN C4-LIKE"/>
    <property type="match status" value="1"/>
</dbReference>
<evidence type="ECO:0000313" key="1">
    <source>
        <dbReference type="EMBL" id="GIY91670.1"/>
    </source>
</evidence>
<dbReference type="AlphaFoldDB" id="A0AAV4XBW1"/>
<dbReference type="GO" id="GO:0005615">
    <property type="term" value="C:extracellular space"/>
    <property type="evidence" value="ECO:0007669"/>
    <property type="project" value="TreeGrafter"/>
</dbReference>
<protein>
    <submittedName>
        <fullName evidence="1">Uncharacterized protein</fullName>
    </submittedName>
</protein>
<sequence length="376" mass="42301">MEISYYATVPLKGVPNTIEGLRNLVSDFDEHVKEVEGGWGVPIRVELMELASLGGENSSEFRFIKDRALESELTDLEHEFDDLRKASTMLTEWYRTLPTSITPDEEKEVNKLYMRIQKILRPYYDSIGKLNIEEGPEKQVKGAREAYKEGKISALPGKFTKEFMRLKKKINISEKKMYGTGTEKKMYGTGTGTYTRWGSKECPSSPMMFKLHTGYMASTTSRGIGGGSDYLCLPDNPEFSENQPDFGNKESTVVTGVKYGLMDDHPFQEHNARIFPGKGIPCALCHMTNRTLVHVFPAENECPDEWIYEYSGYLMAGTNIPGTHICLNDPPVSYEELAEETQSHTLTIVHVSDKDGGLPKPPYEKKAAIKCVVCSK</sequence>
<dbReference type="EMBL" id="BPLR01000038">
    <property type="protein sequence ID" value="GIY91670.1"/>
    <property type="molecule type" value="Genomic_DNA"/>
</dbReference>
<proteinExistence type="predicted"/>
<gene>
    <name evidence="1" type="primary">AVEN_194086_1</name>
    <name evidence="1" type="ORF">CEXT_742612</name>
</gene>
<keyword evidence="2" id="KW-1185">Reference proteome</keyword>
<name>A0AAV4XBW1_CAEEX</name>
<evidence type="ECO:0000313" key="2">
    <source>
        <dbReference type="Proteomes" id="UP001054945"/>
    </source>
</evidence>